<sequence length="393" mass="40285">MPSPSIVSIKKTKDAIPGRYIVTFKDSVDHDIGVSSVTDRIDPQSSVTHKWGFINGLAGTFTDADLELLRSHPHVASIEEDGYVHTQVPASRNDGTWGLGRISSVFIPPGSDPNALTYTYKYDDSAGAGTDVYIIDTAGLWNPVARLLGSYFRCALIEASAGRSVANLFTFPLPSGGYPNADGNGHGTHCAGTAVSGPYGVAKAAHVIAVKVLSDAGSGSWADVISGMDWVATTAPATGRPSVASMSLGGGRVDAVNLAANHLVAAGVTTVVAAGGSGDDAAKYSPASASDVITVGASDINDAKAPSSNYGAILAIWAPGVNIISTWNDGGKKTLSGTSMATPHVAGVCAYLLGTDPTLTPKEIKKTIRVMALKGVLSGIPHGTTNRLLNNGL</sequence>
<protein>
    <submittedName>
        <fullName evidence="1">Subtilisin-like protein</fullName>
    </submittedName>
</protein>
<accession>A0ACB6Z021</accession>
<organism evidence="1 2">
    <name type="scientific">Thelephora ganbajun</name>
    <name type="common">Ganba fungus</name>
    <dbReference type="NCBI Taxonomy" id="370292"/>
    <lineage>
        <taxon>Eukaryota</taxon>
        <taxon>Fungi</taxon>
        <taxon>Dikarya</taxon>
        <taxon>Basidiomycota</taxon>
        <taxon>Agaricomycotina</taxon>
        <taxon>Agaricomycetes</taxon>
        <taxon>Thelephorales</taxon>
        <taxon>Thelephoraceae</taxon>
        <taxon>Thelephora</taxon>
    </lineage>
</organism>
<dbReference type="EMBL" id="MU118330">
    <property type="protein sequence ID" value="KAF9642887.1"/>
    <property type="molecule type" value="Genomic_DNA"/>
</dbReference>
<evidence type="ECO:0000313" key="2">
    <source>
        <dbReference type="Proteomes" id="UP000886501"/>
    </source>
</evidence>
<reference evidence="1" key="2">
    <citation type="journal article" date="2020" name="Nat. Commun.">
        <title>Large-scale genome sequencing of mycorrhizal fungi provides insights into the early evolution of symbiotic traits.</title>
        <authorList>
            <person name="Miyauchi S."/>
            <person name="Kiss E."/>
            <person name="Kuo A."/>
            <person name="Drula E."/>
            <person name="Kohler A."/>
            <person name="Sanchez-Garcia M."/>
            <person name="Morin E."/>
            <person name="Andreopoulos B."/>
            <person name="Barry K.W."/>
            <person name="Bonito G."/>
            <person name="Buee M."/>
            <person name="Carver A."/>
            <person name="Chen C."/>
            <person name="Cichocki N."/>
            <person name="Clum A."/>
            <person name="Culley D."/>
            <person name="Crous P.W."/>
            <person name="Fauchery L."/>
            <person name="Girlanda M."/>
            <person name="Hayes R.D."/>
            <person name="Keri Z."/>
            <person name="LaButti K."/>
            <person name="Lipzen A."/>
            <person name="Lombard V."/>
            <person name="Magnuson J."/>
            <person name="Maillard F."/>
            <person name="Murat C."/>
            <person name="Nolan M."/>
            <person name="Ohm R.A."/>
            <person name="Pangilinan J."/>
            <person name="Pereira M.F."/>
            <person name="Perotto S."/>
            <person name="Peter M."/>
            <person name="Pfister S."/>
            <person name="Riley R."/>
            <person name="Sitrit Y."/>
            <person name="Stielow J.B."/>
            <person name="Szollosi G."/>
            <person name="Zifcakova L."/>
            <person name="Stursova M."/>
            <person name="Spatafora J.W."/>
            <person name="Tedersoo L."/>
            <person name="Vaario L.M."/>
            <person name="Yamada A."/>
            <person name="Yan M."/>
            <person name="Wang P."/>
            <person name="Xu J."/>
            <person name="Bruns T."/>
            <person name="Baldrian P."/>
            <person name="Vilgalys R."/>
            <person name="Dunand C."/>
            <person name="Henrissat B."/>
            <person name="Grigoriev I.V."/>
            <person name="Hibbett D."/>
            <person name="Nagy L.G."/>
            <person name="Martin F.M."/>
        </authorList>
    </citation>
    <scope>NUCLEOTIDE SEQUENCE</scope>
    <source>
        <strain evidence="1">P2</strain>
    </source>
</reference>
<gene>
    <name evidence="1" type="ORF">BDM02DRAFT_3192524</name>
</gene>
<proteinExistence type="predicted"/>
<evidence type="ECO:0000313" key="1">
    <source>
        <dbReference type="EMBL" id="KAF9642887.1"/>
    </source>
</evidence>
<dbReference type="Proteomes" id="UP000886501">
    <property type="component" value="Unassembled WGS sequence"/>
</dbReference>
<reference evidence="1" key="1">
    <citation type="submission" date="2019-10" db="EMBL/GenBank/DDBJ databases">
        <authorList>
            <consortium name="DOE Joint Genome Institute"/>
            <person name="Kuo A."/>
            <person name="Miyauchi S."/>
            <person name="Kiss E."/>
            <person name="Drula E."/>
            <person name="Kohler A."/>
            <person name="Sanchez-Garcia M."/>
            <person name="Andreopoulos B."/>
            <person name="Barry K.W."/>
            <person name="Bonito G."/>
            <person name="Buee M."/>
            <person name="Carver A."/>
            <person name="Chen C."/>
            <person name="Cichocki N."/>
            <person name="Clum A."/>
            <person name="Culley D."/>
            <person name="Crous P.W."/>
            <person name="Fauchery L."/>
            <person name="Girlanda M."/>
            <person name="Hayes R."/>
            <person name="Keri Z."/>
            <person name="Labutti K."/>
            <person name="Lipzen A."/>
            <person name="Lombard V."/>
            <person name="Magnuson J."/>
            <person name="Maillard F."/>
            <person name="Morin E."/>
            <person name="Murat C."/>
            <person name="Nolan M."/>
            <person name="Ohm R."/>
            <person name="Pangilinan J."/>
            <person name="Pereira M."/>
            <person name="Perotto S."/>
            <person name="Peter M."/>
            <person name="Riley R."/>
            <person name="Sitrit Y."/>
            <person name="Stielow B."/>
            <person name="Szollosi G."/>
            <person name="Zifcakova L."/>
            <person name="Stursova M."/>
            <person name="Spatafora J.W."/>
            <person name="Tedersoo L."/>
            <person name="Vaario L.-M."/>
            <person name="Yamada A."/>
            <person name="Yan M."/>
            <person name="Wang P."/>
            <person name="Xu J."/>
            <person name="Bruns T."/>
            <person name="Baldrian P."/>
            <person name="Vilgalys R."/>
            <person name="Henrissat B."/>
            <person name="Grigoriev I.V."/>
            <person name="Hibbett D."/>
            <person name="Nagy L.G."/>
            <person name="Martin F.M."/>
        </authorList>
    </citation>
    <scope>NUCLEOTIDE SEQUENCE</scope>
    <source>
        <strain evidence="1">P2</strain>
    </source>
</reference>
<comment type="caution">
    <text evidence="1">The sequence shown here is derived from an EMBL/GenBank/DDBJ whole genome shotgun (WGS) entry which is preliminary data.</text>
</comment>
<keyword evidence="2" id="KW-1185">Reference proteome</keyword>
<name>A0ACB6Z021_THEGA</name>